<comment type="caution">
    <text evidence="2">The sequence shown here is derived from an EMBL/GenBank/DDBJ whole genome shotgun (WGS) entry which is preliminary data.</text>
</comment>
<proteinExistence type="predicted"/>
<dbReference type="AlphaFoldDB" id="A0A8T0HXH9"/>
<name>A0A8T0HXH9_CERPU</name>
<evidence type="ECO:0000313" key="2">
    <source>
        <dbReference type="EMBL" id="KAG0575173.1"/>
    </source>
</evidence>
<sequence length="104" mass="11656">MEVDLQSPNVHHGDQPQHPQMSQPLLDVLTGWELVLLCPPIANSPQHPATPAPRDSYLMPLVESANVCSRQRLTPCLSNKPRANYPTYPSIRTAFPQFFSWIAP</sequence>
<dbReference type="Proteomes" id="UP000822688">
    <property type="component" value="Chromosome V"/>
</dbReference>
<organism evidence="2 3">
    <name type="scientific">Ceratodon purpureus</name>
    <name type="common">Fire moss</name>
    <name type="synonym">Dicranum purpureum</name>
    <dbReference type="NCBI Taxonomy" id="3225"/>
    <lineage>
        <taxon>Eukaryota</taxon>
        <taxon>Viridiplantae</taxon>
        <taxon>Streptophyta</taxon>
        <taxon>Embryophyta</taxon>
        <taxon>Bryophyta</taxon>
        <taxon>Bryophytina</taxon>
        <taxon>Bryopsida</taxon>
        <taxon>Dicranidae</taxon>
        <taxon>Pseudoditrichales</taxon>
        <taxon>Ditrichaceae</taxon>
        <taxon>Ceratodon</taxon>
    </lineage>
</organism>
<accession>A0A8T0HXH9</accession>
<dbReference type="EMBL" id="CM026426">
    <property type="protein sequence ID" value="KAG0575173.1"/>
    <property type="molecule type" value="Genomic_DNA"/>
</dbReference>
<reference evidence="2" key="1">
    <citation type="submission" date="2020-06" db="EMBL/GenBank/DDBJ databases">
        <title>WGS assembly of Ceratodon purpureus strain R40.</title>
        <authorList>
            <person name="Carey S.B."/>
            <person name="Jenkins J."/>
            <person name="Shu S."/>
            <person name="Lovell J.T."/>
            <person name="Sreedasyam A."/>
            <person name="Maumus F."/>
            <person name="Tiley G.P."/>
            <person name="Fernandez-Pozo N."/>
            <person name="Barry K."/>
            <person name="Chen C."/>
            <person name="Wang M."/>
            <person name="Lipzen A."/>
            <person name="Daum C."/>
            <person name="Saski C.A."/>
            <person name="Payton A.C."/>
            <person name="Mcbreen J.C."/>
            <person name="Conrad R.E."/>
            <person name="Kollar L.M."/>
            <person name="Olsson S."/>
            <person name="Huttunen S."/>
            <person name="Landis J.B."/>
            <person name="Wickett N.J."/>
            <person name="Johnson M.G."/>
            <person name="Rensing S.A."/>
            <person name="Grimwood J."/>
            <person name="Schmutz J."/>
            <person name="Mcdaniel S.F."/>
        </authorList>
    </citation>
    <scope>NUCLEOTIDE SEQUENCE</scope>
    <source>
        <strain evidence="2">R40</strain>
    </source>
</reference>
<evidence type="ECO:0000313" key="3">
    <source>
        <dbReference type="Proteomes" id="UP000822688"/>
    </source>
</evidence>
<gene>
    <name evidence="2" type="ORF">KC19_VG324200</name>
</gene>
<evidence type="ECO:0000256" key="1">
    <source>
        <dbReference type="SAM" id="MobiDB-lite"/>
    </source>
</evidence>
<feature type="region of interest" description="Disordered" evidence="1">
    <location>
        <begin position="1"/>
        <end position="23"/>
    </location>
</feature>
<protein>
    <submittedName>
        <fullName evidence="2">Uncharacterized protein</fullName>
    </submittedName>
</protein>
<keyword evidence="3" id="KW-1185">Reference proteome</keyword>